<evidence type="ECO:0008006" key="5">
    <source>
        <dbReference type="Google" id="ProtNLM"/>
    </source>
</evidence>
<organism evidence="3 4">
    <name type="scientific">Pseudocercospora musae</name>
    <dbReference type="NCBI Taxonomy" id="113226"/>
    <lineage>
        <taxon>Eukaryota</taxon>
        <taxon>Fungi</taxon>
        <taxon>Dikarya</taxon>
        <taxon>Ascomycota</taxon>
        <taxon>Pezizomycotina</taxon>
        <taxon>Dothideomycetes</taxon>
        <taxon>Dothideomycetidae</taxon>
        <taxon>Mycosphaerellales</taxon>
        <taxon>Mycosphaerellaceae</taxon>
        <taxon>Pseudocercospora</taxon>
    </lineage>
</organism>
<keyword evidence="4" id="KW-1185">Reference proteome</keyword>
<dbReference type="AlphaFoldDB" id="A0A139IHJ5"/>
<evidence type="ECO:0000256" key="2">
    <source>
        <dbReference type="SAM" id="SignalP"/>
    </source>
</evidence>
<gene>
    <name evidence="3" type="ORF">AC579_1277</name>
</gene>
<name>A0A139IHJ5_9PEZI</name>
<sequence length="198" mass="21828">MPGIHLTLLSIFLWLNGTCLAQIITDQVIGYANPKGLTLEIDDPQLAPEIGYESNSSLLIRFEPAPGDLTCFNIDDIPAGIAEAQASGSDINATLSERGTYSSSANYSQISFAAQQTTVTSRKVSAYQYYRCIRLQIVPIGALRSIFGTADSPMHQKQQRQPHSKAFRLGTQHQRKGQRNVFELVLKKTRHGGEHLPN</sequence>
<comment type="caution">
    <text evidence="3">The sequence shown here is derived from an EMBL/GenBank/DDBJ whole genome shotgun (WGS) entry which is preliminary data.</text>
</comment>
<feature type="chain" id="PRO_5007297455" description="Ubiquitin 3 binding protein But2 C-terminal domain-containing protein" evidence="2">
    <location>
        <begin position="22"/>
        <end position="198"/>
    </location>
</feature>
<evidence type="ECO:0000313" key="4">
    <source>
        <dbReference type="Proteomes" id="UP000073492"/>
    </source>
</evidence>
<keyword evidence="2" id="KW-0732">Signal</keyword>
<reference evidence="3 4" key="1">
    <citation type="submission" date="2015-07" db="EMBL/GenBank/DDBJ databases">
        <title>Comparative genomics of the Sigatoka disease complex on banana suggests a link between parallel evolutionary changes in Pseudocercospora fijiensis and Pseudocercospora eumusae and increased virulence on the banana host.</title>
        <authorList>
            <person name="Chang T.-C."/>
            <person name="Salvucci A."/>
            <person name="Crous P.W."/>
            <person name="Stergiopoulos I."/>
        </authorList>
    </citation>
    <scope>NUCLEOTIDE SEQUENCE [LARGE SCALE GENOMIC DNA]</scope>
    <source>
        <strain evidence="3 4">CBS 116634</strain>
    </source>
</reference>
<feature type="region of interest" description="Disordered" evidence="1">
    <location>
        <begin position="151"/>
        <end position="176"/>
    </location>
</feature>
<proteinExistence type="predicted"/>
<protein>
    <recommendedName>
        <fullName evidence="5">Ubiquitin 3 binding protein But2 C-terminal domain-containing protein</fullName>
    </recommendedName>
</protein>
<evidence type="ECO:0000313" key="3">
    <source>
        <dbReference type="EMBL" id="KXT14277.1"/>
    </source>
</evidence>
<feature type="signal peptide" evidence="2">
    <location>
        <begin position="1"/>
        <end position="21"/>
    </location>
</feature>
<feature type="compositionally biased region" description="Basic residues" evidence="1">
    <location>
        <begin position="157"/>
        <end position="166"/>
    </location>
</feature>
<accession>A0A139IHJ5</accession>
<dbReference type="OrthoDB" id="10424648at2759"/>
<dbReference type="Proteomes" id="UP000073492">
    <property type="component" value="Unassembled WGS sequence"/>
</dbReference>
<evidence type="ECO:0000256" key="1">
    <source>
        <dbReference type="SAM" id="MobiDB-lite"/>
    </source>
</evidence>
<dbReference type="EMBL" id="LFZO01000087">
    <property type="protein sequence ID" value="KXT14277.1"/>
    <property type="molecule type" value="Genomic_DNA"/>
</dbReference>